<proteinExistence type="predicted"/>
<reference evidence="2 3" key="1">
    <citation type="journal article" date="2013" name="J. Microbiol.">
        <title>Mucilaginibacter ginsenosidivorax sp. nov., with ginsenoside converting activity isolated from sediment.</title>
        <authorList>
            <person name="Kim J.K."/>
            <person name="Choi T.E."/>
            <person name="Liu Q.M."/>
            <person name="Park H.Y."/>
            <person name="Yi T.H."/>
            <person name="Yoon M.H."/>
            <person name="Kim S.C."/>
            <person name="Im W.T."/>
        </authorList>
    </citation>
    <scope>NUCLEOTIDE SEQUENCE [LARGE SCALE GENOMIC DNA]</scope>
    <source>
        <strain evidence="2 3">KHI28</strain>
    </source>
</reference>
<dbReference type="AlphaFoldDB" id="A0A5B8W0W5"/>
<accession>A0A5B8W0W5</accession>
<dbReference type="OrthoDB" id="661524at2"/>
<dbReference type="Proteomes" id="UP000321362">
    <property type="component" value="Chromosome"/>
</dbReference>
<evidence type="ECO:0000256" key="1">
    <source>
        <dbReference type="SAM" id="MobiDB-lite"/>
    </source>
</evidence>
<gene>
    <name evidence="2" type="ORF">FSB76_15615</name>
</gene>
<dbReference type="KEGG" id="mgk:FSB76_15615"/>
<dbReference type="EMBL" id="CP042437">
    <property type="protein sequence ID" value="QEC77301.1"/>
    <property type="molecule type" value="Genomic_DNA"/>
</dbReference>
<feature type="compositionally biased region" description="Polar residues" evidence="1">
    <location>
        <begin position="155"/>
        <end position="168"/>
    </location>
</feature>
<organism evidence="2 3">
    <name type="scientific">Mucilaginibacter ginsenosidivorax</name>
    <dbReference type="NCBI Taxonomy" id="862126"/>
    <lineage>
        <taxon>Bacteria</taxon>
        <taxon>Pseudomonadati</taxon>
        <taxon>Bacteroidota</taxon>
        <taxon>Sphingobacteriia</taxon>
        <taxon>Sphingobacteriales</taxon>
        <taxon>Sphingobacteriaceae</taxon>
        <taxon>Mucilaginibacter</taxon>
    </lineage>
</organism>
<protein>
    <submittedName>
        <fullName evidence="2">Uncharacterized protein</fullName>
    </submittedName>
</protein>
<feature type="region of interest" description="Disordered" evidence="1">
    <location>
        <begin position="149"/>
        <end position="168"/>
    </location>
</feature>
<evidence type="ECO:0000313" key="2">
    <source>
        <dbReference type="EMBL" id="QEC77301.1"/>
    </source>
</evidence>
<dbReference type="RefSeq" id="WP_147054863.1">
    <property type="nucleotide sequence ID" value="NZ_CP042437.1"/>
</dbReference>
<keyword evidence="3" id="KW-1185">Reference proteome</keyword>
<evidence type="ECO:0000313" key="3">
    <source>
        <dbReference type="Proteomes" id="UP000321362"/>
    </source>
</evidence>
<sequence length="168" mass="18211">METKPTRDTNPITGDEGAAIDLELAAQWTRNHRHRHPNDTVSQFFGNKILNHILQQDGCMGIRIYYANDEKLSGWQKFWVSVSNFILSVFANVKGQKHFVIVGVSADGEDQLPDAKNGKIPTPNGHAELKTLKLAATASTYLVGEMSAPCPGSTGCPQSSVLSGSSKS</sequence>
<name>A0A5B8W0W5_9SPHI</name>